<sequence length="352" mass="38605">MRQHNLAYLIEPRFPGGTSSALAAELAVTAGTGRVSIHPAETSMFDGRSIAPQLVRTLNVLGLECTECARTIGADIVVIHNPAFLKFEKLLSTHIVARHVIAVTHENFLRPGGEEGFDVAHCLSLIDRSTLSLRKSVAPISPNNRATVEEWAARHGLPSGWDILPEDWINICDFDMAPPTDRPRDRRGRHSRPGPEKFPKPATLDLIFPSHAEANVILGADMLIAGQETHPHWTLHPFRGLDVARFFEMIDFMVYFTAPGWRESFGRVLAEGIAAGKVVISDRETAAGFDGAVIGAEPEEVDGIIRLFIAEPERYISHVRSAQTVLSRFSPEAFRDRFLRLTGLGAPTGAAA</sequence>
<evidence type="ECO:0000313" key="2">
    <source>
        <dbReference type="EMBL" id="SPH23321.1"/>
    </source>
</evidence>
<evidence type="ECO:0000256" key="1">
    <source>
        <dbReference type="SAM" id="MobiDB-lite"/>
    </source>
</evidence>
<name>A0A2R8BJ33_9RHOB</name>
<evidence type="ECO:0008006" key="4">
    <source>
        <dbReference type="Google" id="ProtNLM"/>
    </source>
</evidence>
<dbReference type="SUPFAM" id="SSF53756">
    <property type="entry name" value="UDP-Glycosyltransferase/glycogen phosphorylase"/>
    <property type="match status" value="1"/>
</dbReference>
<dbReference type="EMBL" id="OMOQ01000002">
    <property type="protein sequence ID" value="SPH23321.1"/>
    <property type="molecule type" value="Genomic_DNA"/>
</dbReference>
<reference evidence="2 3" key="1">
    <citation type="submission" date="2018-03" db="EMBL/GenBank/DDBJ databases">
        <authorList>
            <person name="Keele B.F."/>
        </authorList>
    </citation>
    <scope>NUCLEOTIDE SEQUENCE [LARGE SCALE GENOMIC DNA]</scope>
    <source>
        <strain evidence="2 3">CECT 8626</strain>
    </source>
</reference>
<dbReference type="RefSeq" id="WP_108853444.1">
    <property type="nucleotide sequence ID" value="NZ_OMOQ01000002.1"/>
</dbReference>
<evidence type="ECO:0000313" key="3">
    <source>
        <dbReference type="Proteomes" id="UP000244924"/>
    </source>
</evidence>
<dbReference type="AlphaFoldDB" id="A0A2R8BJ33"/>
<organism evidence="2 3">
    <name type="scientific">Albidovulum aquaemixtae</name>
    <dbReference type="NCBI Taxonomy" id="1542388"/>
    <lineage>
        <taxon>Bacteria</taxon>
        <taxon>Pseudomonadati</taxon>
        <taxon>Pseudomonadota</taxon>
        <taxon>Alphaproteobacteria</taxon>
        <taxon>Rhodobacterales</taxon>
        <taxon>Paracoccaceae</taxon>
        <taxon>Albidovulum</taxon>
    </lineage>
</organism>
<dbReference type="OrthoDB" id="8549922at2"/>
<protein>
    <recommendedName>
        <fullName evidence="4">Glycosyl transferase family 1 domain-containing protein</fullName>
    </recommendedName>
</protein>
<dbReference type="Proteomes" id="UP000244924">
    <property type="component" value="Unassembled WGS sequence"/>
</dbReference>
<gene>
    <name evidence="2" type="ORF">DEA8626_02385</name>
</gene>
<proteinExistence type="predicted"/>
<keyword evidence="3" id="KW-1185">Reference proteome</keyword>
<accession>A0A2R8BJ33</accession>
<feature type="region of interest" description="Disordered" evidence="1">
    <location>
        <begin position="179"/>
        <end position="199"/>
    </location>
</feature>